<proteinExistence type="predicted"/>
<dbReference type="InterPro" id="IPR003121">
    <property type="entry name" value="SWIB_MDM2_domain"/>
</dbReference>
<dbReference type="SUPFAM" id="SSF47592">
    <property type="entry name" value="SWIB/MDM2 domain"/>
    <property type="match status" value="1"/>
</dbReference>
<dbReference type="InterPro" id="IPR019835">
    <property type="entry name" value="SWIB_domain"/>
</dbReference>
<evidence type="ECO:0000259" key="2">
    <source>
        <dbReference type="PROSITE" id="PS51925"/>
    </source>
</evidence>
<evidence type="ECO:0008006" key="6">
    <source>
        <dbReference type="Google" id="ProtNLM"/>
    </source>
</evidence>
<feature type="domain" description="DEK-C" evidence="3">
    <location>
        <begin position="7"/>
        <end position="62"/>
    </location>
</feature>
<dbReference type="PROSITE" id="PS51925">
    <property type="entry name" value="SWIB_MDM2"/>
    <property type="match status" value="1"/>
</dbReference>
<accession>A0A9P5CKZ4</accession>
<dbReference type="OrthoDB" id="10251073at2759"/>
<dbReference type="Proteomes" id="UP000803844">
    <property type="component" value="Unassembled WGS sequence"/>
</dbReference>
<feature type="compositionally biased region" description="Basic residues" evidence="1">
    <location>
        <begin position="153"/>
        <end position="167"/>
    </location>
</feature>
<keyword evidence="5" id="KW-1185">Reference proteome</keyword>
<reference evidence="4" key="1">
    <citation type="journal article" date="2020" name="Phytopathology">
        <title>Genome sequence of the chestnut blight fungus Cryphonectria parasitica EP155: A fundamental resource for an archetypical invasive plant pathogen.</title>
        <authorList>
            <person name="Crouch J.A."/>
            <person name="Dawe A."/>
            <person name="Aerts A."/>
            <person name="Barry K."/>
            <person name="Churchill A.C.L."/>
            <person name="Grimwood J."/>
            <person name="Hillman B."/>
            <person name="Milgroom M.G."/>
            <person name="Pangilinan J."/>
            <person name="Smith M."/>
            <person name="Salamov A."/>
            <person name="Schmutz J."/>
            <person name="Yadav J."/>
            <person name="Grigoriev I.V."/>
            <person name="Nuss D."/>
        </authorList>
    </citation>
    <scope>NUCLEOTIDE SEQUENCE</scope>
    <source>
        <strain evidence="4">EP155</strain>
    </source>
</reference>
<dbReference type="Pfam" id="PF08766">
    <property type="entry name" value="DEK_C"/>
    <property type="match status" value="1"/>
</dbReference>
<dbReference type="GeneID" id="63832406"/>
<dbReference type="EMBL" id="MU032350">
    <property type="protein sequence ID" value="KAF3762799.1"/>
    <property type="molecule type" value="Genomic_DNA"/>
</dbReference>
<dbReference type="CDD" id="cd10567">
    <property type="entry name" value="SWIB-MDM2_like"/>
    <property type="match status" value="1"/>
</dbReference>
<dbReference type="PANTHER" id="PTHR13844">
    <property type="entry name" value="SWI/SNF-RELATED MATRIX-ASSOCIATED ACTIN-DEPENDENT REGULATOR OF CHROMATIN SUBFAMILY D"/>
    <property type="match status" value="1"/>
</dbReference>
<evidence type="ECO:0000259" key="3">
    <source>
        <dbReference type="PROSITE" id="PS51998"/>
    </source>
</evidence>
<feature type="domain" description="DM2" evidence="2">
    <location>
        <begin position="193"/>
        <end position="270"/>
    </location>
</feature>
<dbReference type="InterPro" id="IPR014876">
    <property type="entry name" value="DEK_C"/>
</dbReference>
<evidence type="ECO:0000313" key="5">
    <source>
        <dbReference type="Proteomes" id="UP000803844"/>
    </source>
</evidence>
<feature type="compositionally biased region" description="Acidic residues" evidence="1">
    <location>
        <begin position="93"/>
        <end position="104"/>
    </location>
</feature>
<dbReference type="Gene3D" id="1.10.245.10">
    <property type="entry name" value="SWIB/MDM2 domain"/>
    <property type="match status" value="1"/>
</dbReference>
<dbReference type="SMART" id="SM00151">
    <property type="entry name" value="SWIB"/>
    <property type="match status" value="1"/>
</dbReference>
<dbReference type="Gene3D" id="1.10.10.60">
    <property type="entry name" value="Homeodomain-like"/>
    <property type="match status" value="1"/>
</dbReference>
<feature type="region of interest" description="Disordered" evidence="1">
    <location>
        <begin position="139"/>
        <end position="192"/>
    </location>
</feature>
<feature type="region of interest" description="Disordered" evidence="1">
    <location>
        <begin position="66"/>
        <end position="127"/>
    </location>
</feature>
<dbReference type="RefSeq" id="XP_040773778.1">
    <property type="nucleotide sequence ID" value="XM_040915277.1"/>
</dbReference>
<dbReference type="Pfam" id="PF02201">
    <property type="entry name" value="SWIB"/>
    <property type="match status" value="1"/>
</dbReference>
<dbReference type="InterPro" id="IPR036885">
    <property type="entry name" value="SWIB_MDM2_dom_sf"/>
</dbReference>
<comment type="caution">
    <text evidence="4">The sequence shown here is derived from an EMBL/GenBank/DDBJ whole genome shotgun (WGS) entry which is preliminary data.</text>
</comment>
<dbReference type="SUPFAM" id="SSF109715">
    <property type="entry name" value="DEK C-terminal domain"/>
    <property type="match status" value="1"/>
</dbReference>
<protein>
    <recommendedName>
        <fullName evidence="6">DM2 domain-containing protein</fullName>
    </recommendedName>
</protein>
<dbReference type="PROSITE" id="PS51998">
    <property type="entry name" value="DEK_C"/>
    <property type="match status" value="1"/>
</dbReference>
<sequence length="273" mass="30776">MSTALSHDEVLQYTSMIDHILKTSDLDTVSRKKVRKGLERQLGRDLSEQKDAIKVLIEQRFDAIADTLPTPPPHSNGADATDDGFNGVKHEDDEPDAYGDDDVSQEIQVSTFPSKKRSSSMVEDEDARLARELQAQENQLARGRQTRGGHSTPKPKPKQKQKKKSSTKVKAGDDSDVDTEDSATPKKRKAGGGFQKEFNLSYALSELVGMERLSRPQVVKKLWEHIKANDLQEPTDKRQIRCDERMQAVFKQSSVNMFQMNKLIGNHLYPIEE</sequence>
<evidence type="ECO:0000313" key="4">
    <source>
        <dbReference type="EMBL" id="KAF3762799.1"/>
    </source>
</evidence>
<gene>
    <name evidence="4" type="ORF">M406DRAFT_108037</name>
</gene>
<organism evidence="4 5">
    <name type="scientific">Cryphonectria parasitica (strain ATCC 38755 / EP155)</name>
    <dbReference type="NCBI Taxonomy" id="660469"/>
    <lineage>
        <taxon>Eukaryota</taxon>
        <taxon>Fungi</taxon>
        <taxon>Dikarya</taxon>
        <taxon>Ascomycota</taxon>
        <taxon>Pezizomycotina</taxon>
        <taxon>Sordariomycetes</taxon>
        <taxon>Sordariomycetidae</taxon>
        <taxon>Diaporthales</taxon>
        <taxon>Cryphonectriaceae</taxon>
        <taxon>Cryphonectria-Endothia species complex</taxon>
        <taxon>Cryphonectria</taxon>
    </lineage>
</organism>
<evidence type="ECO:0000256" key="1">
    <source>
        <dbReference type="SAM" id="MobiDB-lite"/>
    </source>
</evidence>
<dbReference type="AlphaFoldDB" id="A0A9P5CKZ4"/>
<name>A0A9P5CKZ4_CRYP1</name>